<feature type="domain" description="PAS" evidence="6">
    <location>
        <begin position="1"/>
        <end position="71"/>
    </location>
</feature>
<evidence type="ECO:0000256" key="3">
    <source>
        <dbReference type="ARBA" id="ARBA00022553"/>
    </source>
</evidence>
<dbReference type="KEGG" id="mgin:FRZ54_03140"/>
<dbReference type="SUPFAM" id="SSF55785">
    <property type="entry name" value="PYP-like sensor domain (PAS domain)"/>
    <property type="match status" value="4"/>
</dbReference>
<dbReference type="InterPro" id="IPR000700">
    <property type="entry name" value="PAS-assoc_C"/>
</dbReference>
<feature type="domain" description="PAS" evidence="6">
    <location>
        <begin position="256"/>
        <end position="308"/>
    </location>
</feature>
<protein>
    <recommendedName>
        <fullName evidence="2">histidine kinase</fullName>
        <ecNumber evidence="2">2.7.13.3</ecNumber>
    </recommendedName>
</protein>
<evidence type="ECO:0000256" key="1">
    <source>
        <dbReference type="ARBA" id="ARBA00000085"/>
    </source>
</evidence>
<evidence type="ECO:0000259" key="7">
    <source>
        <dbReference type="PROSITE" id="PS50113"/>
    </source>
</evidence>
<dbReference type="CDD" id="cd00130">
    <property type="entry name" value="PAS"/>
    <property type="match status" value="3"/>
</dbReference>
<evidence type="ECO:0000313" key="8">
    <source>
        <dbReference type="EMBL" id="QEC61620.1"/>
    </source>
</evidence>
<evidence type="ECO:0000256" key="2">
    <source>
        <dbReference type="ARBA" id="ARBA00012438"/>
    </source>
</evidence>
<comment type="catalytic activity">
    <reaction evidence="1">
        <text>ATP + protein L-histidine = ADP + protein N-phospho-L-histidine.</text>
        <dbReference type="EC" id="2.7.13.3"/>
    </reaction>
</comment>
<dbReference type="InterPro" id="IPR003661">
    <property type="entry name" value="HisK_dim/P_dom"/>
</dbReference>
<gene>
    <name evidence="8" type="ORF">FRZ54_03140</name>
</gene>
<proteinExistence type="predicted"/>
<evidence type="ECO:0000256" key="5">
    <source>
        <dbReference type="ARBA" id="ARBA00022777"/>
    </source>
</evidence>
<sequence length="593" mass="68773">MLTDLLAALNDCVWAFDETTQNYLFISPSVHTILEYSSKDIGQNKDFWNKVIDPRDHDEVIEKINKATTDEWLDLTYRAITKSGKIKWINHKRRHLSDSSNGHDVILNVIKDISDQKAINYRMQDSLGDFNILFNDNPTPMWIYELPTLRILKVNASATRHYGYSEQEFLSMTIRDIRPRFDLAKFNEYLYKKGIPESRLDGFNSAGVWRHQNKKGDILYAEVTGHEIKYDNHSCRVIIALDVTEKVTQQEEMKRREQFLTSLIDSQTNFLLRIDTSGIITFANRQFLKLLGYKKSEIINKHFSVITPVSDIKLCEDALKSCIKNPGKVIRLEHGKLDKEGKVHQTKWEFISITGNDGEVTDIQGVGQDLTPVSEIEVNAQKAAEETAWTKNNLEALINNTENFIWSINRDGRYVYMNTAYRNRINDTMGIMPKEGDDAYVHSGHTEKVRSEWHQYYERALSGERYITRHESPDRQSGKISFFEVSFNPIYKQAKDEIIGVGCFARDITEMLRTEEALLDQNERLRNIASLSSHELRRPVASMLGLMNIMDYENFSNPENEQIIKHLFTVTQEIDEVIRLIVNKTFIDNKFSL</sequence>
<dbReference type="NCBIfam" id="TIGR00229">
    <property type="entry name" value="sensory_box"/>
    <property type="match status" value="4"/>
</dbReference>
<dbReference type="SUPFAM" id="SSF47384">
    <property type="entry name" value="Homodimeric domain of signal transducing histidine kinase"/>
    <property type="match status" value="1"/>
</dbReference>
<dbReference type="InterPro" id="IPR000014">
    <property type="entry name" value="PAS"/>
</dbReference>
<dbReference type="PROSITE" id="PS50112">
    <property type="entry name" value="PAS"/>
    <property type="match status" value="2"/>
</dbReference>
<feature type="domain" description="PAC" evidence="7">
    <location>
        <begin position="73"/>
        <end position="125"/>
    </location>
</feature>
<dbReference type="OrthoDB" id="6231665at2"/>
<dbReference type="InterPro" id="IPR052162">
    <property type="entry name" value="Sensor_kinase/Photoreceptor"/>
</dbReference>
<keyword evidence="9" id="KW-1185">Reference proteome</keyword>
<keyword evidence="3" id="KW-0597">Phosphoprotein</keyword>
<organism evidence="8 9">
    <name type="scientific">Mucilaginibacter ginsenosidivorans</name>
    <dbReference type="NCBI Taxonomy" id="398053"/>
    <lineage>
        <taxon>Bacteria</taxon>
        <taxon>Pseudomonadati</taxon>
        <taxon>Bacteroidota</taxon>
        <taxon>Sphingobacteriia</taxon>
        <taxon>Sphingobacteriales</taxon>
        <taxon>Sphingobacteriaceae</taxon>
        <taxon>Mucilaginibacter</taxon>
    </lineage>
</organism>
<dbReference type="CDD" id="cd00082">
    <property type="entry name" value="HisKA"/>
    <property type="match status" value="1"/>
</dbReference>
<evidence type="ECO:0000256" key="4">
    <source>
        <dbReference type="ARBA" id="ARBA00022679"/>
    </source>
</evidence>
<reference evidence="8 9" key="1">
    <citation type="journal article" date="2017" name="Curr. Microbiol.">
        <title>Mucilaginibacter ginsenosidivorans sp. nov., Isolated from Soil of Ginseng Field.</title>
        <authorList>
            <person name="Kim M.M."/>
            <person name="Siddiqi M.Z."/>
            <person name="Im W.T."/>
        </authorList>
    </citation>
    <scope>NUCLEOTIDE SEQUENCE [LARGE SCALE GENOMIC DNA]</scope>
    <source>
        <strain evidence="8 9">Gsoil 3017</strain>
    </source>
</reference>
<dbReference type="InterPro" id="IPR035965">
    <property type="entry name" value="PAS-like_dom_sf"/>
</dbReference>
<evidence type="ECO:0000313" key="9">
    <source>
        <dbReference type="Proteomes" id="UP000321479"/>
    </source>
</evidence>
<dbReference type="PANTHER" id="PTHR43304:SF1">
    <property type="entry name" value="PAC DOMAIN-CONTAINING PROTEIN"/>
    <property type="match status" value="1"/>
</dbReference>
<dbReference type="InterPro" id="IPR013656">
    <property type="entry name" value="PAS_4"/>
</dbReference>
<dbReference type="AlphaFoldDB" id="A0A5B8URC9"/>
<dbReference type="PROSITE" id="PS50113">
    <property type="entry name" value="PAC"/>
    <property type="match status" value="1"/>
</dbReference>
<keyword evidence="5" id="KW-0418">Kinase</keyword>
<dbReference type="Proteomes" id="UP000321479">
    <property type="component" value="Chromosome"/>
</dbReference>
<dbReference type="Gene3D" id="3.30.450.20">
    <property type="entry name" value="PAS domain"/>
    <property type="match status" value="4"/>
</dbReference>
<dbReference type="InterPro" id="IPR013655">
    <property type="entry name" value="PAS_fold_3"/>
</dbReference>
<dbReference type="EC" id="2.7.13.3" evidence="2"/>
<dbReference type="PANTHER" id="PTHR43304">
    <property type="entry name" value="PHYTOCHROME-LIKE PROTEIN CPH1"/>
    <property type="match status" value="1"/>
</dbReference>
<dbReference type="GO" id="GO:0000155">
    <property type="term" value="F:phosphorelay sensor kinase activity"/>
    <property type="evidence" value="ECO:0007669"/>
    <property type="project" value="InterPro"/>
</dbReference>
<dbReference type="InterPro" id="IPR036097">
    <property type="entry name" value="HisK_dim/P_sf"/>
</dbReference>
<dbReference type="EMBL" id="CP042436">
    <property type="protein sequence ID" value="QEC61620.1"/>
    <property type="molecule type" value="Genomic_DNA"/>
</dbReference>
<evidence type="ECO:0000259" key="6">
    <source>
        <dbReference type="PROSITE" id="PS50112"/>
    </source>
</evidence>
<dbReference type="RefSeq" id="WP_147030197.1">
    <property type="nucleotide sequence ID" value="NZ_CP042436.1"/>
</dbReference>
<dbReference type="SMART" id="SM00091">
    <property type="entry name" value="PAS"/>
    <property type="match status" value="4"/>
</dbReference>
<dbReference type="Pfam" id="PF08448">
    <property type="entry name" value="PAS_4"/>
    <property type="match status" value="1"/>
</dbReference>
<dbReference type="Pfam" id="PF08447">
    <property type="entry name" value="PAS_3"/>
    <property type="match status" value="1"/>
</dbReference>
<dbReference type="Pfam" id="PF13426">
    <property type="entry name" value="PAS_9"/>
    <property type="match status" value="2"/>
</dbReference>
<accession>A0A5B8URC9</accession>
<keyword evidence="4" id="KW-0808">Transferase</keyword>
<name>A0A5B8URC9_9SPHI</name>